<proteinExistence type="predicted"/>
<dbReference type="EMBL" id="CP077683">
    <property type="protein sequence ID" value="QXE90656.1"/>
    <property type="molecule type" value="Genomic_DNA"/>
</dbReference>
<name>A0ABX8LH38_9BACT</name>
<evidence type="ECO:0000313" key="1">
    <source>
        <dbReference type="EMBL" id="QXE90656.1"/>
    </source>
</evidence>
<gene>
    <name evidence="1" type="ORF">KP001_20040</name>
</gene>
<sequence length="113" mass="12656">MAVVHIDNLTPGMVLSRNVCDRSGRMLLPAGAELTEKHFSIFRMWGVLEVEVAGDAIVEETETPPPLSQEIDPALLAQARAEMERLFIYNDPEHPAIKELMRICTERRATRAA</sequence>
<accession>A0ABX8LH38</accession>
<dbReference type="Proteomes" id="UP000683559">
    <property type="component" value="Chromosome"/>
</dbReference>
<reference evidence="1 2" key="1">
    <citation type="submission" date="2021-06" db="EMBL/GenBank/DDBJ databases">
        <title>Gemonas diversity in paddy soil.</title>
        <authorList>
            <person name="Liu G."/>
        </authorList>
    </citation>
    <scope>NUCLEOTIDE SEQUENCE [LARGE SCALE GENOMIC DNA]</scope>
    <source>
        <strain evidence="1 2">RG2</strain>
    </source>
</reference>
<protein>
    <submittedName>
        <fullName evidence="1">Uncharacterized protein</fullName>
    </submittedName>
</protein>
<organism evidence="1 2">
    <name type="scientific">Geomonas subterranea</name>
    <dbReference type="NCBI Taxonomy" id="2847989"/>
    <lineage>
        <taxon>Bacteria</taxon>
        <taxon>Pseudomonadati</taxon>
        <taxon>Thermodesulfobacteriota</taxon>
        <taxon>Desulfuromonadia</taxon>
        <taxon>Geobacterales</taxon>
        <taxon>Geobacteraceae</taxon>
        <taxon>Geomonas</taxon>
    </lineage>
</organism>
<keyword evidence="2" id="KW-1185">Reference proteome</keyword>
<evidence type="ECO:0000313" key="2">
    <source>
        <dbReference type="Proteomes" id="UP000683559"/>
    </source>
</evidence>